<evidence type="ECO:0000313" key="3">
    <source>
        <dbReference type="Proteomes" id="UP000027195"/>
    </source>
</evidence>
<dbReference type="SUPFAM" id="SSF52047">
    <property type="entry name" value="RNI-like"/>
    <property type="match status" value="1"/>
</dbReference>
<protein>
    <submittedName>
        <fullName evidence="2">Uncharacterized protein</fullName>
    </submittedName>
</protein>
<sequence length="540" mass="61193">MNRRTVFNDVYDALMSLQDHIVARPTPDGAASRIKSASLSEIDRRIKLARKELASLHQERIKLERNAVARRNPSLTSMPSNILAIIFRFCAEDQSSFCAVMLVCRQWRARILQIPQLWCRLRVVCRQMVDPERAAGLGLWLARSEERPLDITIIAQDCDKAQYDLMRFSLAQIYLQQYRWQSFAMLAASEELAMAILGRCQGPVLFLESLEIHVVHRGAQPICYSTEGSGLTHFQPIFRCAPRLRCVNLTGIALPIGHGIDRKSPISQSNQVAMPWFQKLSSLSLTSSMTQSGPDWHYCKTERLLNALKLSPDLTRLVIDEAGWQEGYTRSLPAVSLPALRELELRHPEALLLLRHIRPRALRGLVLSFPQKPQSIEIFPLWSGALRSMLFNSPPPLQLLILENVHFLHINALTLVAQLPSLVAFAMYSASQTTINDIPLVTELLQLLASPLASPDPPHWPHLTMFDVGRVELPALAVLQFFVNRVFSRQSVASRIEHFECSFNCDDAAAFEKLAGMSRNHKVGPVQFSREKMRTFQLRR</sequence>
<feature type="coiled-coil region" evidence="1">
    <location>
        <begin position="39"/>
        <end position="66"/>
    </location>
</feature>
<dbReference type="HOGENOM" id="CLU_504301_0_0_1"/>
<dbReference type="OrthoDB" id="3365698at2759"/>
<gene>
    <name evidence="2" type="ORF">BOTBODRAFT_62215</name>
</gene>
<organism evidence="2 3">
    <name type="scientific">Botryobasidium botryosum (strain FD-172 SS1)</name>
    <dbReference type="NCBI Taxonomy" id="930990"/>
    <lineage>
        <taxon>Eukaryota</taxon>
        <taxon>Fungi</taxon>
        <taxon>Dikarya</taxon>
        <taxon>Basidiomycota</taxon>
        <taxon>Agaricomycotina</taxon>
        <taxon>Agaricomycetes</taxon>
        <taxon>Cantharellales</taxon>
        <taxon>Botryobasidiaceae</taxon>
        <taxon>Botryobasidium</taxon>
    </lineage>
</organism>
<dbReference type="AlphaFoldDB" id="A0A067MW53"/>
<name>A0A067MW53_BOTB1</name>
<keyword evidence="3" id="KW-1185">Reference proteome</keyword>
<dbReference type="Proteomes" id="UP000027195">
    <property type="component" value="Unassembled WGS sequence"/>
</dbReference>
<dbReference type="InParanoid" id="A0A067MW53"/>
<dbReference type="EMBL" id="KL198018">
    <property type="protein sequence ID" value="KDQ19809.1"/>
    <property type="molecule type" value="Genomic_DNA"/>
</dbReference>
<accession>A0A067MW53</accession>
<evidence type="ECO:0000256" key="1">
    <source>
        <dbReference type="SAM" id="Coils"/>
    </source>
</evidence>
<dbReference type="InterPro" id="IPR036047">
    <property type="entry name" value="F-box-like_dom_sf"/>
</dbReference>
<keyword evidence="1" id="KW-0175">Coiled coil</keyword>
<dbReference type="Gene3D" id="1.20.1280.50">
    <property type="match status" value="1"/>
</dbReference>
<dbReference type="SUPFAM" id="SSF81383">
    <property type="entry name" value="F-box domain"/>
    <property type="match status" value="1"/>
</dbReference>
<reference evidence="3" key="1">
    <citation type="journal article" date="2014" name="Proc. Natl. Acad. Sci. U.S.A.">
        <title>Extensive sampling of basidiomycete genomes demonstrates inadequacy of the white-rot/brown-rot paradigm for wood decay fungi.</title>
        <authorList>
            <person name="Riley R."/>
            <person name="Salamov A.A."/>
            <person name="Brown D.W."/>
            <person name="Nagy L.G."/>
            <person name="Floudas D."/>
            <person name="Held B.W."/>
            <person name="Levasseur A."/>
            <person name="Lombard V."/>
            <person name="Morin E."/>
            <person name="Otillar R."/>
            <person name="Lindquist E.A."/>
            <person name="Sun H."/>
            <person name="LaButti K.M."/>
            <person name="Schmutz J."/>
            <person name="Jabbour D."/>
            <person name="Luo H."/>
            <person name="Baker S.E."/>
            <person name="Pisabarro A.G."/>
            <person name="Walton J.D."/>
            <person name="Blanchette R.A."/>
            <person name="Henrissat B."/>
            <person name="Martin F."/>
            <person name="Cullen D."/>
            <person name="Hibbett D.S."/>
            <person name="Grigoriev I.V."/>
        </authorList>
    </citation>
    <scope>NUCLEOTIDE SEQUENCE [LARGE SCALE GENOMIC DNA]</scope>
    <source>
        <strain evidence="3">FD-172 SS1</strain>
    </source>
</reference>
<evidence type="ECO:0000313" key="2">
    <source>
        <dbReference type="EMBL" id="KDQ19809.1"/>
    </source>
</evidence>
<proteinExistence type="predicted"/>